<keyword evidence="6" id="KW-0145">Chemotaxis</keyword>
<feature type="compositionally biased region" description="Low complexity" evidence="15">
    <location>
        <begin position="140"/>
        <end position="150"/>
    </location>
</feature>
<dbReference type="SMART" id="SM00073">
    <property type="entry name" value="HPT"/>
    <property type="match status" value="1"/>
</dbReference>
<dbReference type="EMBL" id="JARWAK010000006">
    <property type="protein sequence ID" value="MDR5866908.1"/>
    <property type="molecule type" value="Genomic_DNA"/>
</dbReference>
<name>A0ABU1G1S9_9GAMM</name>
<keyword evidence="9" id="KW-0547">Nucleotide-binding</keyword>
<organism evidence="19 20">
    <name type="scientific">Halomonas koreensis</name>
    <dbReference type="NCBI Taxonomy" id="245385"/>
    <lineage>
        <taxon>Bacteria</taxon>
        <taxon>Pseudomonadati</taxon>
        <taxon>Pseudomonadota</taxon>
        <taxon>Gammaproteobacteria</taxon>
        <taxon>Oceanospirillales</taxon>
        <taxon>Halomonadaceae</taxon>
        <taxon>Halomonas</taxon>
    </lineage>
</organism>
<dbReference type="CDD" id="cd00088">
    <property type="entry name" value="HPT"/>
    <property type="match status" value="1"/>
</dbReference>
<feature type="domain" description="CheW-like" evidence="17">
    <location>
        <begin position="647"/>
        <end position="782"/>
    </location>
</feature>
<dbReference type="CDD" id="cd00731">
    <property type="entry name" value="CheA_reg"/>
    <property type="match status" value="1"/>
</dbReference>
<comment type="catalytic activity">
    <reaction evidence="1">
        <text>ATP + protein L-histidine = ADP + protein N-phospho-L-histidine.</text>
        <dbReference type="EC" id="2.7.13.3"/>
    </reaction>
</comment>
<keyword evidence="8" id="KW-0808">Transferase</keyword>
<dbReference type="SMART" id="SM00260">
    <property type="entry name" value="CheW"/>
    <property type="match status" value="1"/>
</dbReference>
<evidence type="ECO:0000256" key="11">
    <source>
        <dbReference type="ARBA" id="ARBA00022840"/>
    </source>
</evidence>
<dbReference type="PROSITE" id="PS50894">
    <property type="entry name" value="HPT"/>
    <property type="match status" value="1"/>
</dbReference>
<dbReference type="EC" id="2.7.13.3" evidence="3"/>
<dbReference type="Pfam" id="PF01627">
    <property type="entry name" value="Hpt"/>
    <property type="match status" value="1"/>
</dbReference>
<evidence type="ECO:0000259" key="16">
    <source>
        <dbReference type="PROSITE" id="PS50109"/>
    </source>
</evidence>
<sequence>MDITDFYDTFFEEAEELLADMERHLLELDVDDPDAEQLNAIFRAAHSIKGGAGTFGFDVLQKTTHLFENLLDHTRQGELTLRRDIVDTFLETKDMLHDQLDAYRNGEDPDEEAFARICQTLQRLALEEIGQGLEAAGDLPGQPAPAAEAPAEPEPQPAPEPAAAEEATAEGGARLTVSLLDVGDKDRDLLVEELEQLGEIEAREGDAACYRVTLTTAVGAEDIEAVMCFIIEPEQLRIERADEAAAPAGETRLTVSLLDVGDKDRGLLVEELEQLGEIEAREGDAACYRVTLATAVGVEDIEAVMGFIVEPEQLRIEPAEAADRAPAPAAPQAEPAEPRADAEPKAGDDKPARDESKPKAADDKPASDASKSKAADDKPARDKAKPKAKKAKAGGESSSIRVSVEKVDQIINLVGELIITQSMLDQTVSELDNVNHSGLHNGMNLLQRNARDLQEAVMSVRMIPMDFVFSRFPRVVRETAGKLGKEIELVTEGAATELDKSLTERIIDPLTHLVRNSLDHGIESPEAREAAGKPRTGKLTLSAKHQGGNILIEVIDDGGGLSREKILAKARESELNVSDSMSDDEVWQLIFAPGFSTAQEVSDVSGRGVGMDVVKRNIQAMGGNVQIMSTPGEGTTIRIVLPLTLAILDGMSIKVGDEVFILPLSAVLESLQPAKEDIYAMAGDDVVLKVRDEYLPVVPVHEALDVAGARTELDETIAVIVQGEGRRYALLVDELVGQQQVVVKNLETNYRKVPGVSAATILGDGSVALILDITDLHRLNRAKKEARRVEHAAPTTLTRKEVEPS</sequence>
<dbReference type="PROSITE" id="PS50851">
    <property type="entry name" value="CHEW"/>
    <property type="match status" value="1"/>
</dbReference>
<dbReference type="InterPro" id="IPR003594">
    <property type="entry name" value="HATPase_dom"/>
</dbReference>
<dbReference type="PANTHER" id="PTHR43395">
    <property type="entry name" value="SENSOR HISTIDINE KINASE CHEA"/>
    <property type="match status" value="1"/>
</dbReference>
<dbReference type="InterPro" id="IPR002545">
    <property type="entry name" value="CheW-lke_dom"/>
</dbReference>
<dbReference type="SUPFAM" id="SSF47384">
    <property type="entry name" value="Homodimeric domain of signal transducing histidine kinase"/>
    <property type="match status" value="1"/>
</dbReference>
<dbReference type="InterPro" id="IPR035891">
    <property type="entry name" value="CheY-binding_CheA"/>
</dbReference>
<evidence type="ECO:0000256" key="8">
    <source>
        <dbReference type="ARBA" id="ARBA00022679"/>
    </source>
</evidence>
<feature type="region of interest" description="Disordered" evidence="15">
    <location>
        <begin position="321"/>
        <end position="399"/>
    </location>
</feature>
<dbReference type="InterPro" id="IPR036641">
    <property type="entry name" value="HPT_dom_sf"/>
</dbReference>
<dbReference type="Gene3D" id="1.20.120.160">
    <property type="entry name" value="HPT domain"/>
    <property type="match status" value="1"/>
</dbReference>
<keyword evidence="11" id="KW-0067">ATP-binding</keyword>
<dbReference type="InterPro" id="IPR015162">
    <property type="entry name" value="CheY-binding"/>
</dbReference>
<dbReference type="Gene3D" id="1.10.287.560">
    <property type="entry name" value="Histidine kinase CheA-like, homodimeric domain"/>
    <property type="match status" value="1"/>
</dbReference>
<evidence type="ECO:0000256" key="1">
    <source>
        <dbReference type="ARBA" id="ARBA00000085"/>
    </source>
</evidence>
<dbReference type="InterPro" id="IPR036890">
    <property type="entry name" value="HATPase_C_sf"/>
</dbReference>
<feature type="domain" description="Histidine kinase" evidence="16">
    <location>
        <begin position="424"/>
        <end position="645"/>
    </location>
</feature>
<keyword evidence="12" id="KW-0902">Two-component regulatory system</keyword>
<comment type="caution">
    <text evidence="19">The sequence shown here is derived from an EMBL/GenBank/DDBJ whole genome shotgun (WGS) entry which is preliminary data.</text>
</comment>
<evidence type="ECO:0000256" key="14">
    <source>
        <dbReference type="PROSITE-ProRule" id="PRU00110"/>
    </source>
</evidence>
<dbReference type="InterPro" id="IPR051315">
    <property type="entry name" value="Bact_Chemotaxis_CheA"/>
</dbReference>
<dbReference type="InterPro" id="IPR036061">
    <property type="entry name" value="CheW-like_dom_sf"/>
</dbReference>
<dbReference type="SUPFAM" id="SSF47226">
    <property type="entry name" value="Histidine-containing phosphotransfer domain, HPT domain"/>
    <property type="match status" value="1"/>
</dbReference>
<dbReference type="Pfam" id="PF02518">
    <property type="entry name" value="HATPase_c"/>
    <property type="match status" value="1"/>
</dbReference>
<dbReference type="InterPro" id="IPR036097">
    <property type="entry name" value="HisK_dim/P_sf"/>
</dbReference>
<evidence type="ECO:0000313" key="20">
    <source>
        <dbReference type="Proteomes" id="UP001264519"/>
    </source>
</evidence>
<dbReference type="InterPro" id="IPR008207">
    <property type="entry name" value="Sig_transdc_His_kin_Hpt_dom"/>
</dbReference>
<comment type="function">
    <text evidence="13">Involved in the transmission of sensory signals from the chemoreceptors to the flagellar motors. CheA is autophosphorylated; it can transfer its phosphate group to either CheB or CheY.</text>
</comment>
<dbReference type="SUPFAM" id="SSF55874">
    <property type="entry name" value="ATPase domain of HSP90 chaperone/DNA topoisomerase II/histidine kinase"/>
    <property type="match status" value="1"/>
</dbReference>
<dbReference type="InterPro" id="IPR005467">
    <property type="entry name" value="His_kinase_dom"/>
</dbReference>
<proteinExistence type="predicted"/>
<dbReference type="Pfam" id="PF09078">
    <property type="entry name" value="CheY-binding"/>
    <property type="match status" value="2"/>
</dbReference>
<keyword evidence="5" id="KW-0963">Cytoplasm</keyword>
<keyword evidence="10" id="KW-0418">Kinase</keyword>
<gene>
    <name evidence="19" type="ORF">QC818_08940</name>
</gene>
<evidence type="ECO:0000256" key="10">
    <source>
        <dbReference type="ARBA" id="ARBA00022777"/>
    </source>
</evidence>
<feature type="modified residue" description="Phosphohistidine" evidence="14">
    <location>
        <position position="46"/>
    </location>
</feature>
<evidence type="ECO:0000256" key="6">
    <source>
        <dbReference type="ARBA" id="ARBA00022500"/>
    </source>
</evidence>
<evidence type="ECO:0000256" key="4">
    <source>
        <dbReference type="ARBA" id="ARBA00021495"/>
    </source>
</evidence>
<evidence type="ECO:0000259" key="17">
    <source>
        <dbReference type="PROSITE" id="PS50851"/>
    </source>
</evidence>
<evidence type="ECO:0000256" key="7">
    <source>
        <dbReference type="ARBA" id="ARBA00022553"/>
    </source>
</evidence>
<feature type="domain" description="HPt" evidence="18">
    <location>
        <begin position="1"/>
        <end position="103"/>
    </location>
</feature>
<accession>A0ABU1G1S9</accession>
<feature type="compositionally biased region" description="Low complexity" evidence="15">
    <location>
        <begin position="324"/>
        <end position="335"/>
    </location>
</feature>
<dbReference type="PRINTS" id="PR00344">
    <property type="entry name" value="BCTRLSENSOR"/>
</dbReference>
<protein>
    <recommendedName>
        <fullName evidence="4">Chemotaxis protein CheA</fullName>
        <ecNumber evidence="3">2.7.13.3</ecNumber>
    </recommendedName>
</protein>
<feature type="region of interest" description="Disordered" evidence="15">
    <location>
        <begin position="135"/>
        <end position="169"/>
    </location>
</feature>
<dbReference type="Gene3D" id="3.30.70.400">
    <property type="entry name" value="CheY-binding domain of CheA"/>
    <property type="match status" value="2"/>
</dbReference>
<dbReference type="InterPro" id="IPR004358">
    <property type="entry name" value="Sig_transdc_His_kin-like_C"/>
</dbReference>
<dbReference type="SMART" id="SM00387">
    <property type="entry name" value="HATPase_c"/>
    <property type="match status" value="1"/>
</dbReference>
<comment type="subcellular location">
    <subcellularLocation>
        <location evidence="2">Cytoplasm</location>
    </subcellularLocation>
</comment>
<dbReference type="CDD" id="cd16916">
    <property type="entry name" value="HATPase_CheA-like"/>
    <property type="match status" value="1"/>
</dbReference>
<evidence type="ECO:0000259" key="18">
    <source>
        <dbReference type="PROSITE" id="PS50894"/>
    </source>
</evidence>
<evidence type="ECO:0000256" key="5">
    <source>
        <dbReference type="ARBA" id="ARBA00022490"/>
    </source>
</evidence>
<dbReference type="InterPro" id="IPR004105">
    <property type="entry name" value="CheA-like_dim"/>
</dbReference>
<dbReference type="Pfam" id="PF01584">
    <property type="entry name" value="CheW"/>
    <property type="match status" value="1"/>
</dbReference>
<dbReference type="Gene3D" id="2.30.30.40">
    <property type="entry name" value="SH3 Domains"/>
    <property type="match status" value="1"/>
</dbReference>
<evidence type="ECO:0000256" key="9">
    <source>
        <dbReference type="ARBA" id="ARBA00022741"/>
    </source>
</evidence>
<dbReference type="Pfam" id="PF02895">
    <property type="entry name" value="H-kinase_dim"/>
    <property type="match status" value="1"/>
</dbReference>
<dbReference type="SMART" id="SM01231">
    <property type="entry name" value="H-kinase_dim"/>
    <property type="match status" value="1"/>
</dbReference>
<keyword evidence="7 14" id="KW-0597">Phosphoprotein</keyword>
<dbReference type="InterPro" id="IPR037006">
    <property type="entry name" value="CheA-like_homodim_sf"/>
</dbReference>
<dbReference type="SUPFAM" id="SSF50341">
    <property type="entry name" value="CheW-like"/>
    <property type="match status" value="1"/>
</dbReference>
<dbReference type="Gene3D" id="3.30.565.10">
    <property type="entry name" value="Histidine kinase-like ATPase, C-terminal domain"/>
    <property type="match status" value="1"/>
</dbReference>
<evidence type="ECO:0000256" key="13">
    <source>
        <dbReference type="ARBA" id="ARBA00035100"/>
    </source>
</evidence>
<dbReference type="Proteomes" id="UP001264519">
    <property type="component" value="Unassembled WGS sequence"/>
</dbReference>
<evidence type="ECO:0000256" key="12">
    <source>
        <dbReference type="ARBA" id="ARBA00023012"/>
    </source>
</evidence>
<evidence type="ECO:0000313" key="19">
    <source>
        <dbReference type="EMBL" id="MDR5866908.1"/>
    </source>
</evidence>
<dbReference type="RefSeq" id="WP_309652506.1">
    <property type="nucleotide sequence ID" value="NZ_JARWAK010000006.1"/>
</dbReference>
<dbReference type="PANTHER" id="PTHR43395:SF10">
    <property type="entry name" value="CHEMOTAXIS PROTEIN CHEA"/>
    <property type="match status" value="1"/>
</dbReference>
<feature type="compositionally biased region" description="Basic and acidic residues" evidence="15">
    <location>
        <begin position="336"/>
        <end position="385"/>
    </location>
</feature>
<keyword evidence="20" id="KW-1185">Reference proteome</keyword>
<dbReference type="SUPFAM" id="SSF55052">
    <property type="entry name" value="CheY-binding domain of CheA"/>
    <property type="match status" value="2"/>
</dbReference>
<evidence type="ECO:0000256" key="2">
    <source>
        <dbReference type="ARBA" id="ARBA00004496"/>
    </source>
</evidence>
<dbReference type="PROSITE" id="PS50109">
    <property type="entry name" value="HIS_KIN"/>
    <property type="match status" value="1"/>
</dbReference>
<reference evidence="19 20" key="1">
    <citation type="submission" date="2023-04" db="EMBL/GenBank/DDBJ databases">
        <title>A long-awaited taxogenomic arrangement of the family Halomonadaceae.</title>
        <authorList>
            <person name="De La Haba R."/>
            <person name="Chuvochina M."/>
            <person name="Wittouck S."/>
            <person name="Arahal D.R."/>
            <person name="Sanchez-Porro C."/>
            <person name="Hugenholtz P."/>
            <person name="Ventosa A."/>
        </authorList>
    </citation>
    <scope>NUCLEOTIDE SEQUENCE [LARGE SCALE GENOMIC DNA]</scope>
    <source>
        <strain evidence="19 20">DSM 23530</strain>
    </source>
</reference>
<evidence type="ECO:0000256" key="15">
    <source>
        <dbReference type="SAM" id="MobiDB-lite"/>
    </source>
</evidence>
<evidence type="ECO:0000256" key="3">
    <source>
        <dbReference type="ARBA" id="ARBA00012438"/>
    </source>
</evidence>